<keyword evidence="11" id="KW-1185">Reference proteome</keyword>
<feature type="transmembrane region" description="Helical" evidence="9">
    <location>
        <begin position="373"/>
        <end position="396"/>
    </location>
</feature>
<reference evidence="10 11" key="1">
    <citation type="submission" date="2015-04" db="EMBL/GenBank/DDBJ databases">
        <title>The draft genome sequence of Fusarium langsethiae, a T-2/HT-2 mycotoxin producer.</title>
        <authorList>
            <person name="Lysoe E."/>
            <person name="Divon H.H."/>
            <person name="Terzi V."/>
            <person name="Orru L."/>
            <person name="Lamontanara A."/>
            <person name="Kolseth A.-K."/>
            <person name="Frandsen R.J."/>
            <person name="Nielsen K."/>
            <person name="Thrane U."/>
        </authorList>
    </citation>
    <scope>NUCLEOTIDE SEQUENCE [LARGE SCALE GENOMIC DNA]</scope>
    <source>
        <strain evidence="10 11">Fl201059</strain>
    </source>
</reference>
<evidence type="ECO:0000256" key="8">
    <source>
        <dbReference type="ARBA" id="ARBA00023136"/>
    </source>
</evidence>
<feature type="transmembrane region" description="Helical" evidence="9">
    <location>
        <begin position="735"/>
        <end position="752"/>
    </location>
</feature>
<dbReference type="GO" id="GO:0016020">
    <property type="term" value="C:membrane"/>
    <property type="evidence" value="ECO:0007669"/>
    <property type="project" value="UniProtKB-SubCell"/>
</dbReference>
<proteinExistence type="inferred from homology"/>
<comment type="similarity">
    <text evidence="2">Belongs to the oligopeptide OPT transporter family.</text>
</comment>
<name>A0A0N0V8H2_FUSLA</name>
<accession>A0A0N0V8H2</accession>
<dbReference type="InterPro" id="IPR004813">
    <property type="entry name" value="OPT"/>
</dbReference>
<evidence type="ECO:0000256" key="2">
    <source>
        <dbReference type="ARBA" id="ARBA00008807"/>
    </source>
</evidence>
<protein>
    <submittedName>
        <fullName evidence="10">Opt family small oligopeptide transporter</fullName>
    </submittedName>
</protein>
<feature type="transmembrane region" description="Helical" evidence="9">
    <location>
        <begin position="145"/>
        <end position="165"/>
    </location>
</feature>
<keyword evidence="3" id="KW-0813">Transport</keyword>
<sequence length="839" mass="95064">MSSSAGKPIDVPADDADAILMHEISHSPNDDMAKESLTDRLAKLLEQHEHDQNFPDNILQRARSYLENKNGEQQDEEMARGIYAEFQAQRDLIINNSIYPEVRTVVENTDDPTLPVGTFRVFFLGTIFVLLGTSIEQFFSLRMPAISLSTYMVQLLSMPLGILLAKILPTKKFRVFSWEFSLNPGPFSQKEHVLIAIMANVSFGGGAVGAYLVSIIQVLKLDTFYGEKVLSNSIPWQIMTLLSTQFLGYGCAGLARRFLVYPSSMLWPRSLANIALTKALYKDNGNREEAANGWKMTRYKFFLICFASMFVYFWIPNFLFKALGLFNWPTWISPRSVTLALIAGSTCGLGFNPLPTLDWNIATYLGDPIVTPFFTLMNYASGMAIIGIIVAPLLYFNNVWDAAYFPINSNLIYDNSGSRYNVSHILLPNFTLNQTAYHEYSVPLVTSTQVTKYAAAFMIYVATPVHMYLWHRNDIMNGIRASWKRKSRDDEFDDVHNRLMSAYSECPHWWYLVILATSFTLACISVSVWPTGMPIWGIFLAVLFTVLLQVPIGMLFAVTNLELSTGILALVIGGSILEGQPIPNMIFNIFSYMSTHQSLNFSCDLKLAHYAKIPPRWAFAAQVYATFLAGFIGLGVNHWLLRNVEDVCQLHQKDLFTCPRTHTYFMSSVIWGVVGPRRLFGTEGPYRALTYTIPLGVVFPIFAYYIAKRWPNSFWRNVNAPILFAGPMGWAPFNWSYMQGTVVLAFLFNFSIKRRYTAWWEKYAYVLTSSLSAAIRISGAIMYFSVQHTGVVLDWWGNRIHEQGVDRHGLVGADGKIVRCSRLQVPEKGYFDIGFNWKV</sequence>
<evidence type="ECO:0000313" key="10">
    <source>
        <dbReference type="EMBL" id="KPA45961.1"/>
    </source>
</evidence>
<comment type="subcellular location">
    <subcellularLocation>
        <location evidence="1">Membrane</location>
        <topology evidence="1">Multi-pass membrane protein</topology>
    </subcellularLocation>
</comment>
<dbReference type="NCBIfam" id="TIGR00727">
    <property type="entry name" value="ISP4_OPT"/>
    <property type="match status" value="1"/>
</dbReference>
<dbReference type="OrthoDB" id="9986677at2759"/>
<dbReference type="GO" id="GO:0015031">
    <property type="term" value="P:protein transport"/>
    <property type="evidence" value="ECO:0007669"/>
    <property type="project" value="UniProtKB-KW"/>
</dbReference>
<feature type="transmembrane region" description="Helical" evidence="9">
    <location>
        <begin position="535"/>
        <end position="558"/>
    </location>
</feature>
<feature type="transmembrane region" description="Helical" evidence="9">
    <location>
        <begin position="121"/>
        <end position="139"/>
    </location>
</feature>
<evidence type="ECO:0000256" key="9">
    <source>
        <dbReference type="SAM" id="Phobius"/>
    </source>
</evidence>
<gene>
    <name evidence="10" type="ORF">FLAG1_01052</name>
</gene>
<evidence type="ECO:0000256" key="1">
    <source>
        <dbReference type="ARBA" id="ARBA00004141"/>
    </source>
</evidence>
<dbReference type="AlphaFoldDB" id="A0A0N0V8H2"/>
<dbReference type="NCBIfam" id="TIGR00728">
    <property type="entry name" value="OPT_sfam"/>
    <property type="match status" value="1"/>
</dbReference>
<feature type="transmembrane region" description="Helical" evidence="9">
    <location>
        <begin position="688"/>
        <end position="707"/>
    </location>
</feature>
<comment type="caution">
    <text evidence="10">The sequence shown here is derived from an EMBL/GenBank/DDBJ whole genome shotgun (WGS) entry which is preliminary data.</text>
</comment>
<dbReference type="EMBL" id="JXCE01000008">
    <property type="protein sequence ID" value="KPA45961.1"/>
    <property type="molecule type" value="Genomic_DNA"/>
</dbReference>
<feature type="transmembrane region" description="Helical" evidence="9">
    <location>
        <begin position="509"/>
        <end position="529"/>
    </location>
</feature>
<evidence type="ECO:0000256" key="7">
    <source>
        <dbReference type="ARBA" id="ARBA00022989"/>
    </source>
</evidence>
<dbReference type="Pfam" id="PF03169">
    <property type="entry name" value="OPT"/>
    <property type="match status" value="1"/>
</dbReference>
<keyword evidence="5" id="KW-0571">Peptide transport</keyword>
<feature type="transmembrane region" description="Helical" evidence="9">
    <location>
        <begin position="764"/>
        <end position="786"/>
    </location>
</feature>
<evidence type="ECO:0000256" key="3">
    <source>
        <dbReference type="ARBA" id="ARBA00022448"/>
    </source>
</evidence>
<dbReference type="InterPro" id="IPR004648">
    <property type="entry name" value="Oligpept_transpt"/>
</dbReference>
<evidence type="ECO:0000256" key="4">
    <source>
        <dbReference type="ARBA" id="ARBA00022692"/>
    </source>
</evidence>
<keyword evidence="7 9" id="KW-1133">Transmembrane helix</keyword>
<dbReference type="Proteomes" id="UP000037904">
    <property type="component" value="Unassembled WGS sequence"/>
</dbReference>
<evidence type="ECO:0000313" key="11">
    <source>
        <dbReference type="Proteomes" id="UP000037904"/>
    </source>
</evidence>
<evidence type="ECO:0000256" key="6">
    <source>
        <dbReference type="ARBA" id="ARBA00022927"/>
    </source>
</evidence>
<feature type="transmembrane region" description="Helical" evidence="9">
    <location>
        <begin position="453"/>
        <end position="470"/>
    </location>
</feature>
<feature type="transmembrane region" description="Helical" evidence="9">
    <location>
        <begin position="236"/>
        <end position="255"/>
    </location>
</feature>
<dbReference type="PANTHER" id="PTHR22601">
    <property type="entry name" value="ISP4 LIKE PROTEIN"/>
    <property type="match status" value="1"/>
</dbReference>
<dbReference type="GO" id="GO:0035673">
    <property type="term" value="F:oligopeptide transmembrane transporter activity"/>
    <property type="evidence" value="ECO:0007669"/>
    <property type="project" value="InterPro"/>
</dbReference>
<keyword evidence="4 9" id="KW-0812">Transmembrane</keyword>
<organism evidence="10 11">
    <name type="scientific">Fusarium langsethiae</name>
    <dbReference type="NCBI Taxonomy" id="179993"/>
    <lineage>
        <taxon>Eukaryota</taxon>
        <taxon>Fungi</taxon>
        <taxon>Dikarya</taxon>
        <taxon>Ascomycota</taxon>
        <taxon>Pezizomycotina</taxon>
        <taxon>Sordariomycetes</taxon>
        <taxon>Hypocreomycetidae</taxon>
        <taxon>Hypocreales</taxon>
        <taxon>Nectriaceae</taxon>
        <taxon>Fusarium</taxon>
    </lineage>
</organism>
<feature type="transmembrane region" description="Helical" evidence="9">
    <location>
        <begin position="193"/>
        <end position="216"/>
    </location>
</feature>
<feature type="transmembrane region" description="Helical" evidence="9">
    <location>
        <begin position="617"/>
        <end position="641"/>
    </location>
</feature>
<evidence type="ECO:0000256" key="5">
    <source>
        <dbReference type="ARBA" id="ARBA00022856"/>
    </source>
</evidence>
<feature type="transmembrane region" description="Helical" evidence="9">
    <location>
        <begin position="301"/>
        <end position="320"/>
    </location>
</feature>
<keyword evidence="6" id="KW-0653">Protein transport</keyword>
<keyword evidence="8 9" id="KW-0472">Membrane</keyword>